<feature type="transmembrane region" description="Helical" evidence="1">
    <location>
        <begin position="344"/>
        <end position="368"/>
    </location>
</feature>
<keyword evidence="1" id="KW-0812">Transmembrane</keyword>
<feature type="transmembrane region" description="Helical" evidence="1">
    <location>
        <begin position="280"/>
        <end position="301"/>
    </location>
</feature>
<protein>
    <recommendedName>
        <fullName evidence="6">DUF4153 domain-containing protein</fullName>
    </recommendedName>
</protein>
<accession>A0A138A0B4</accession>
<dbReference type="NCBIfam" id="NF038403">
    <property type="entry name" value="perm_prefix_1"/>
    <property type="match status" value="1"/>
</dbReference>
<comment type="caution">
    <text evidence="3">The sequence shown here is derived from an EMBL/GenBank/DDBJ whole genome shotgun (WGS) entry which is preliminary data.</text>
</comment>
<dbReference type="AlphaFoldDB" id="A0A138A0B4"/>
<feature type="transmembrane region" description="Helical" evidence="1">
    <location>
        <begin position="123"/>
        <end position="139"/>
    </location>
</feature>
<feature type="transmembrane region" description="Helical" evidence="1">
    <location>
        <begin position="247"/>
        <end position="268"/>
    </location>
</feature>
<reference evidence="3" key="3">
    <citation type="submission" date="2016-02" db="EMBL/GenBank/DDBJ databases">
        <authorList>
            <person name="Teng J.L."/>
            <person name="Yang Y."/>
            <person name="Huang Y."/>
            <person name="Guo F."/>
            <person name="Wei W."/>
            <person name="Chen J.H."/>
            <person name="Wong S.Y."/>
            <person name="Lau S.K."/>
            <person name="Woo P.C."/>
        </authorList>
    </citation>
    <scope>NUCLEOTIDE SEQUENCE</scope>
    <source>
        <strain evidence="3">JCM 15929</strain>
    </source>
</reference>
<feature type="transmembrane region" description="Helical" evidence="1">
    <location>
        <begin position="173"/>
        <end position="193"/>
    </location>
</feature>
<dbReference type="OrthoDB" id="637094at2"/>
<feature type="transmembrane region" description="Helical" evidence="1">
    <location>
        <begin position="214"/>
        <end position="235"/>
    </location>
</feature>
<dbReference type="EMBL" id="LSRE01000050">
    <property type="protein sequence ID" value="KXO89012.1"/>
    <property type="molecule type" value="Genomic_DNA"/>
</dbReference>
<dbReference type="Proteomes" id="UP000070258">
    <property type="component" value="Unassembled WGS sequence"/>
</dbReference>
<reference evidence="4" key="2">
    <citation type="submission" date="2016-02" db="EMBL/GenBank/DDBJ databases">
        <authorList>
            <person name="Wen L."/>
            <person name="He K."/>
            <person name="Yang H."/>
        </authorList>
    </citation>
    <scope>NUCLEOTIDE SEQUENCE [LARGE SCALE GENOMIC DNA]</scope>
    <source>
        <strain evidence="4">JCM 15929</strain>
    </source>
</reference>
<feature type="transmembrane region" description="Helical" evidence="1">
    <location>
        <begin position="148"/>
        <end position="167"/>
    </location>
</feature>
<keyword evidence="1" id="KW-0472">Membrane</keyword>
<evidence type="ECO:0008006" key="6">
    <source>
        <dbReference type="Google" id="ProtNLM"/>
    </source>
</evidence>
<evidence type="ECO:0000256" key="1">
    <source>
        <dbReference type="SAM" id="Phobius"/>
    </source>
</evidence>
<dbReference type="InterPro" id="IPR047928">
    <property type="entry name" value="Perm_prefix_1"/>
</dbReference>
<evidence type="ECO:0000313" key="4">
    <source>
        <dbReference type="Proteomes" id="UP000070258"/>
    </source>
</evidence>
<feature type="transmembrane region" description="Helical" evidence="1">
    <location>
        <begin position="380"/>
        <end position="404"/>
    </location>
</feature>
<evidence type="ECO:0000313" key="2">
    <source>
        <dbReference type="EMBL" id="KXO89012.1"/>
    </source>
</evidence>
<feature type="transmembrane region" description="Helical" evidence="1">
    <location>
        <begin position="424"/>
        <end position="441"/>
    </location>
</feature>
<dbReference type="RefSeq" id="WP_068574985.1">
    <property type="nucleotide sequence ID" value="NZ_LSRE01000050.1"/>
</dbReference>
<evidence type="ECO:0000313" key="3">
    <source>
        <dbReference type="EMBL" id="KXP03877.1"/>
    </source>
</evidence>
<evidence type="ECO:0000313" key="5">
    <source>
        <dbReference type="Proteomes" id="UP000070409"/>
    </source>
</evidence>
<feature type="transmembrane region" description="Helical" evidence="1">
    <location>
        <begin position="313"/>
        <end position="332"/>
    </location>
</feature>
<keyword evidence="5" id="KW-1185">Reference proteome</keyword>
<feature type="transmembrane region" description="Helical" evidence="1">
    <location>
        <begin position="98"/>
        <end position="117"/>
    </location>
</feature>
<gene>
    <name evidence="3" type="ORF">AXK60_19135</name>
    <name evidence="2" type="ORF">AXK61_10255</name>
</gene>
<dbReference type="EMBL" id="LSRF01000058">
    <property type="protein sequence ID" value="KXP03877.1"/>
    <property type="molecule type" value="Genomic_DNA"/>
</dbReference>
<name>A0A138A0B4_9ACTN</name>
<organism evidence="3 4">
    <name type="scientific">Tsukamurella pseudospumae</name>
    <dbReference type="NCBI Taxonomy" id="239498"/>
    <lineage>
        <taxon>Bacteria</taxon>
        <taxon>Bacillati</taxon>
        <taxon>Actinomycetota</taxon>
        <taxon>Actinomycetes</taxon>
        <taxon>Mycobacteriales</taxon>
        <taxon>Tsukamurellaceae</taxon>
        <taxon>Tsukamurella</taxon>
    </lineage>
</organism>
<dbReference type="STRING" id="239498.AXK60_19135"/>
<sequence length="442" mass="47124">MTGPVDAQIRQWRGYLEGRRKLRPEDVDELESHLRDTISDLEARGLDGDESFLVAVKRMGAADAVAHEFAREHSDRLWKQLVLGAAEDAAARRGELPVVLALGAGAGLSLLAVLQLLGDVSPRFVAFAVAPFLVAYFAWKRSMPVRGAAIVLGGFVVTAAVLAAYRFGSGTSTEVLCVVATPVVLWFGVGVAYTGGAWRSGPRRMDFVRFTGEYAIYFLLIALGGGAITGLTIGALSTVGLQAETPITTWVLPVCVGGAVLVAAWLVEAKQEVIENIAPVLTRIFTPITLLMLLVVLVAFASRPGLIGVDRDLLVFMTVVLVLVVGLLLYAVSARDPRRRPDVFDRLQVALVVAAIAVDLVVLVAMLTRTAEFGASPNKAAVVGLNLILLVILAGAAVLGVGFVRGRRDFVSVERWQTGTLPAYAAWAAIVALAFPPLFGFR</sequence>
<keyword evidence="1" id="KW-1133">Transmembrane helix</keyword>
<reference evidence="2 5" key="1">
    <citation type="submission" date="2016-02" db="EMBL/GenBank/DDBJ databases">
        <authorList>
            <person name="Teng J.L."/>
            <person name="Tang Y."/>
            <person name="Huang Y."/>
            <person name="Guo F."/>
            <person name="Wei W."/>
            <person name="Chen J.H."/>
            <person name="Wong S.Y."/>
            <person name="Lau S.K."/>
            <person name="Woo P.C."/>
        </authorList>
    </citation>
    <scope>NUCLEOTIDE SEQUENCE [LARGE SCALE GENOMIC DNA]</scope>
    <source>
        <strain evidence="2 5">JCM 13375</strain>
    </source>
</reference>
<proteinExistence type="predicted"/>
<dbReference type="Proteomes" id="UP000070409">
    <property type="component" value="Unassembled WGS sequence"/>
</dbReference>